<feature type="domain" description="Dienelactone hydrolase" evidence="1">
    <location>
        <begin position="52"/>
        <end position="273"/>
    </location>
</feature>
<sequence>MALLNYSRVFSKTLNSKAVSRTLTPSFARLQIRSMATSEIKKIQIQRDDTTFDAYVVGKEDAPGIVVLQEWWGVDFEIKNHALKISKLDPGYKTLIPDLYRGKVGLDAAEAQHLMEGLDWQGAVKDIQASVNWLKANGSKKVGVTGYCMGGALAIASSVLVPEVDAAVAFYGVPPNELADPTNIKVPVQAHFGELDNIVGFSDVQTAKALEEKLKASGKPYEVYIYPGVTHAFMNTSPEGVERRKNLGMIDQTEADPADVAWSRFQTWMNRYLSA</sequence>
<dbReference type="InterPro" id="IPR051049">
    <property type="entry name" value="Dienelactone_hydrolase-like"/>
</dbReference>
<keyword evidence="3" id="KW-1185">Reference proteome</keyword>
<dbReference type="AlphaFoldDB" id="A0A9R1UKL1"/>
<organism evidence="2 3">
    <name type="scientific">Lactuca sativa</name>
    <name type="common">Garden lettuce</name>
    <dbReference type="NCBI Taxonomy" id="4236"/>
    <lineage>
        <taxon>Eukaryota</taxon>
        <taxon>Viridiplantae</taxon>
        <taxon>Streptophyta</taxon>
        <taxon>Embryophyta</taxon>
        <taxon>Tracheophyta</taxon>
        <taxon>Spermatophyta</taxon>
        <taxon>Magnoliopsida</taxon>
        <taxon>eudicotyledons</taxon>
        <taxon>Gunneridae</taxon>
        <taxon>Pentapetalae</taxon>
        <taxon>asterids</taxon>
        <taxon>campanulids</taxon>
        <taxon>Asterales</taxon>
        <taxon>Asteraceae</taxon>
        <taxon>Cichorioideae</taxon>
        <taxon>Cichorieae</taxon>
        <taxon>Lactucinae</taxon>
        <taxon>Lactuca</taxon>
    </lineage>
</organism>
<dbReference type="EMBL" id="NBSK02000009">
    <property type="protein sequence ID" value="KAJ0188591.1"/>
    <property type="molecule type" value="Genomic_DNA"/>
</dbReference>
<dbReference type="OrthoDB" id="17560at2759"/>
<dbReference type="Gene3D" id="3.40.50.1820">
    <property type="entry name" value="alpha/beta hydrolase"/>
    <property type="match status" value="1"/>
</dbReference>
<dbReference type="InterPro" id="IPR002925">
    <property type="entry name" value="Dienelactn_hydro"/>
</dbReference>
<accession>A0A9R1UKL1</accession>
<gene>
    <name evidence="2" type="ORF">LSAT_V11C900498750</name>
</gene>
<proteinExistence type="predicted"/>
<dbReference type="PANTHER" id="PTHR46623">
    <property type="entry name" value="CARBOXYMETHYLENEBUTENOLIDASE-RELATED"/>
    <property type="match status" value="1"/>
</dbReference>
<dbReference type="PANTHER" id="PTHR46623:SF6">
    <property type="entry name" value="ALPHA_BETA-HYDROLASES SUPERFAMILY PROTEIN"/>
    <property type="match status" value="1"/>
</dbReference>
<dbReference type="Pfam" id="PF01738">
    <property type="entry name" value="DLH"/>
    <property type="match status" value="1"/>
</dbReference>
<evidence type="ECO:0000313" key="3">
    <source>
        <dbReference type="Proteomes" id="UP000235145"/>
    </source>
</evidence>
<evidence type="ECO:0000259" key="1">
    <source>
        <dbReference type="Pfam" id="PF01738"/>
    </source>
</evidence>
<dbReference type="InterPro" id="IPR029058">
    <property type="entry name" value="AB_hydrolase_fold"/>
</dbReference>
<dbReference type="SUPFAM" id="SSF53474">
    <property type="entry name" value="alpha/beta-Hydrolases"/>
    <property type="match status" value="1"/>
</dbReference>
<dbReference type="Proteomes" id="UP000235145">
    <property type="component" value="Unassembled WGS sequence"/>
</dbReference>
<name>A0A9R1UKL1_LACSA</name>
<comment type="caution">
    <text evidence="2">The sequence shown here is derived from an EMBL/GenBank/DDBJ whole genome shotgun (WGS) entry which is preliminary data.</text>
</comment>
<evidence type="ECO:0000313" key="2">
    <source>
        <dbReference type="EMBL" id="KAJ0188591.1"/>
    </source>
</evidence>
<dbReference type="Gramene" id="rna-gnl|WGS:NBSK|LSAT_9X106900_mrna">
    <property type="protein sequence ID" value="cds-PLY90392.1"/>
    <property type="gene ID" value="gene-LSAT_9X106900"/>
</dbReference>
<protein>
    <recommendedName>
        <fullName evidence="1">Dienelactone hydrolase domain-containing protein</fullName>
    </recommendedName>
</protein>
<reference evidence="2 3" key="1">
    <citation type="journal article" date="2017" name="Nat. Commun.">
        <title>Genome assembly with in vitro proximity ligation data and whole-genome triplication in lettuce.</title>
        <authorList>
            <person name="Reyes-Chin-Wo S."/>
            <person name="Wang Z."/>
            <person name="Yang X."/>
            <person name="Kozik A."/>
            <person name="Arikit S."/>
            <person name="Song C."/>
            <person name="Xia L."/>
            <person name="Froenicke L."/>
            <person name="Lavelle D.O."/>
            <person name="Truco M.J."/>
            <person name="Xia R."/>
            <person name="Zhu S."/>
            <person name="Xu C."/>
            <person name="Xu H."/>
            <person name="Xu X."/>
            <person name="Cox K."/>
            <person name="Korf I."/>
            <person name="Meyers B.C."/>
            <person name="Michelmore R.W."/>
        </authorList>
    </citation>
    <scope>NUCLEOTIDE SEQUENCE [LARGE SCALE GENOMIC DNA]</scope>
    <source>
        <strain evidence="3">cv. Salinas</strain>
        <tissue evidence="2">Seedlings</tissue>
    </source>
</reference>
<dbReference type="GO" id="GO:0016787">
    <property type="term" value="F:hydrolase activity"/>
    <property type="evidence" value="ECO:0007669"/>
    <property type="project" value="InterPro"/>
</dbReference>